<sequence>MVTLNSRMSVTHNGHNTWKLYIANVEAQDSGSYMCQLNTKPMKSQVMRRPIKLLYSLPFGARGSFLRRLPHVTLIHCYSTGRYLPAAFAAGISSSRARNARAATPPDAAQTSSCNNLTLVCYAPGYLRYARAQTALHGSPPVEISPVILIEIMLHHYSLIPWLLTLFACGRTQHREFRSRF</sequence>
<dbReference type="EMBL" id="BGZK01000765">
    <property type="protein sequence ID" value="GBP59583.1"/>
    <property type="molecule type" value="Genomic_DNA"/>
</dbReference>
<dbReference type="OrthoDB" id="10012075at2759"/>
<dbReference type="SUPFAM" id="SSF48726">
    <property type="entry name" value="Immunoglobulin"/>
    <property type="match status" value="1"/>
</dbReference>
<accession>A0A4C1X8S6</accession>
<dbReference type="InterPro" id="IPR036179">
    <property type="entry name" value="Ig-like_dom_sf"/>
</dbReference>
<proteinExistence type="predicted"/>
<evidence type="ECO:0000313" key="2">
    <source>
        <dbReference type="Proteomes" id="UP000299102"/>
    </source>
</evidence>
<reference evidence="1 2" key="1">
    <citation type="journal article" date="2019" name="Commun. Biol.">
        <title>The bagworm genome reveals a unique fibroin gene that provides high tensile strength.</title>
        <authorList>
            <person name="Kono N."/>
            <person name="Nakamura H."/>
            <person name="Ohtoshi R."/>
            <person name="Tomita M."/>
            <person name="Numata K."/>
            <person name="Arakawa K."/>
        </authorList>
    </citation>
    <scope>NUCLEOTIDE SEQUENCE [LARGE SCALE GENOMIC DNA]</scope>
</reference>
<dbReference type="InterPro" id="IPR013783">
    <property type="entry name" value="Ig-like_fold"/>
</dbReference>
<dbReference type="STRING" id="151549.A0A4C1X8S6"/>
<organism evidence="1 2">
    <name type="scientific">Eumeta variegata</name>
    <name type="common">Bagworm moth</name>
    <name type="synonym">Eumeta japonica</name>
    <dbReference type="NCBI Taxonomy" id="151549"/>
    <lineage>
        <taxon>Eukaryota</taxon>
        <taxon>Metazoa</taxon>
        <taxon>Ecdysozoa</taxon>
        <taxon>Arthropoda</taxon>
        <taxon>Hexapoda</taxon>
        <taxon>Insecta</taxon>
        <taxon>Pterygota</taxon>
        <taxon>Neoptera</taxon>
        <taxon>Endopterygota</taxon>
        <taxon>Lepidoptera</taxon>
        <taxon>Glossata</taxon>
        <taxon>Ditrysia</taxon>
        <taxon>Tineoidea</taxon>
        <taxon>Psychidae</taxon>
        <taxon>Oiketicinae</taxon>
        <taxon>Eumeta</taxon>
    </lineage>
</organism>
<name>A0A4C1X8S6_EUMVA</name>
<evidence type="ECO:0000313" key="1">
    <source>
        <dbReference type="EMBL" id="GBP59583.1"/>
    </source>
</evidence>
<dbReference type="AlphaFoldDB" id="A0A4C1X8S6"/>
<protein>
    <recommendedName>
        <fullName evidence="3">Ig-like domain-containing protein</fullName>
    </recommendedName>
</protein>
<keyword evidence="2" id="KW-1185">Reference proteome</keyword>
<evidence type="ECO:0008006" key="3">
    <source>
        <dbReference type="Google" id="ProtNLM"/>
    </source>
</evidence>
<comment type="caution">
    <text evidence="1">The sequence shown here is derived from an EMBL/GenBank/DDBJ whole genome shotgun (WGS) entry which is preliminary data.</text>
</comment>
<dbReference type="Gene3D" id="2.60.40.10">
    <property type="entry name" value="Immunoglobulins"/>
    <property type="match status" value="1"/>
</dbReference>
<gene>
    <name evidence="1" type="ORF">EVAR_44798_1</name>
</gene>
<dbReference type="Proteomes" id="UP000299102">
    <property type="component" value="Unassembled WGS sequence"/>
</dbReference>